<comment type="caution">
    <text evidence="1">The sequence shown here is derived from an EMBL/GenBank/DDBJ whole genome shotgun (WGS) entry which is preliminary data.</text>
</comment>
<dbReference type="AlphaFoldDB" id="A0A9D4C0U9"/>
<accession>A0A9D4C0U9</accession>
<organism evidence="1 2">
    <name type="scientific">Dreissena polymorpha</name>
    <name type="common">Zebra mussel</name>
    <name type="synonym">Mytilus polymorpha</name>
    <dbReference type="NCBI Taxonomy" id="45954"/>
    <lineage>
        <taxon>Eukaryota</taxon>
        <taxon>Metazoa</taxon>
        <taxon>Spiralia</taxon>
        <taxon>Lophotrochozoa</taxon>
        <taxon>Mollusca</taxon>
        <taxon>Bivalvia</taxon>
        <taxon>Autobranchia</taxon>
        <taxon>Heteroconchia</taxon>
        <taxon>Euheterodonta</taxon>
        <taxon>Imparidentia</taxon>
        <taxon>Neoheterodontei</taxon>
        <taxon>Myida</taxon>
        <taxon>Dreissenoidea</taxon>
        <taxon>Dreissenidae</taxon>
        <taxon>Dreissena</taxon>
    </lineage>
</organism>
<dbReference type="Proteomes" id="UP000828390">
    <property type="component" value="Unassembled WGS sequence"/>
</dbReference>
<protein>
    <submittedName>
        <fullName evidence="1">Uncharacterized protein</fullName>
    </submittedName>
</protein>
<reference evidence="1" key="2">
    <citation type="submission" date="2020-11" db="EMBL/GenBank/DDBJ databases">
        <authorList>
            <person name="McCartney M.A."/>
            <person name="Auch B."/>
            <person name="Kono T."/>
            <person name="Mallez S."/>
            <person name="Becker A."/>
            <person name="Gohl D.M."/>
            <person name="Silverstein K.A.T."/>
            <person name="Koren S."/>
            <person name="Bechman K.B."/>
            <person name="Herman A."/>
            <person name="Abrahante J.E."/>
            <person name="Garbe J."/>
        </authorList>
    </citation>
    <scope>NUCLEOTIDE SEQUENCE</scope>
    <source>
        <strain evidence="1">Duluth1</strain>
        <tissue evidence="1">Whole animal</tissue>
    </source>
</reference>
<proteinExistence type="predicted"/>
<dbReference type="EMBL" id="JAIWYP010000013">
    <property type="protein sequence ID" value="KAH3715125.1"/>
    <property type="molecule type" value="Genomic_DNA"/>
</dbReference>
<evidence type="ECO:0000313" key="1">
    <source>
        <dbReference type="EMBL" id="KAH3715125.1"/>
    </source>
</evidence>
<sequence>MQGPAQAERANVTDSSLLFLSKPTFSSECKVQHRQSVPMKLTPHSTLWLQELVPEQDAAVLASRC</sequence>
<keyword evidence="2" id="KW-1185">Reference proteome</keyword>
<gene>
    <name evidence="1" type="ORF">DPMN_057831</name>
</gene>
<reference evidence="1" key="1">
    <citation type="journal article" date="2019" name="bioRxiv">
        <title>The Genome of the Zebra Mussel, Dreissena polymorpha: A Resource for Invasive Species Research.</title>
        <authorList>
            <person name="McCartney M.A."/>
            <person name="Auch B."/>
            <person name="Kono T."/>
            <person name="Mallez S."/>
            <person name="Zhang Y."/>
            <person name="Obille A."/>
            <person name="Becker A."/>
            <person name="Abrahante J.E."/>
            <person name="Garbe J."/>
            <person name="Badalamenti J.P."/>
            <person name="Herman A."/>
            <person name="Mangelson H."/>
            <person name="Liachko I."/>
            <person name="Sullivan S."/>
            <person name="Sone E.D."/>
            <person name="Koren S."/>
            <person name="Silverstein K.A.T."/>
            <person name="Beckman K.B."/>
            <person name="Gohl D.M."/>
        </authorList>
    </citation>
    <scope>NUCLEOTIDE SEQUENCE</scope>
    <source>
        <strain evidence="1">Duluth1</strain>
        <tissue evidence="1">Whole animal</tissue>
    </source>
</reference>
<name>A0A9D4C0U9_DREPO</name>
<evidence type="ECO:0000313" key="2">
    <source>
        <dbReference type="Proteomes" id="UP000828390"/>
    </source>
</evidence>